<protein>
    <submittedName>
        <fullName evidence="1">Uncharacterized protein</fullName>
    </submittedName>
</protein>
<dbReference type="AlphaFoldDB" id="A0A7R9FD12"/>
<gene>
    <name evidence="1" type="ORF">TBIB3V08_LOCUS12704</name>
</gene>
<proteinExistence type="predicted"/>
<accession>A0A7R9FD12</accession>
<name>A0A7R9FD12_9NEOP</name>
<dbReference type="EMBL" id="OD575388">
    <property type="protein sequence ID" value="CAD7450434.1"/>
    <property type="molecule type" value="Genomic_DNA"/>
</dbReference>
<sequence>MLFAPVSLQVYPTEIRTSISPSSAIELNTTSALANHTTEAGNFTYNLITDGCYESLQLFHFRNCICISNMGRKSLFIFKTDFRNLGKVVNTFTDYESRT</sequence>
<organism evidence="1">
    <name type="scientific">Timema bartmani</name>
    <dbReference type="NCBI Taxonomy" id="61472"/>
    <lineage>
        <taxon>Eukaryota</taxon>
        <taxon>Metazoa</taxon>
        <taxon>Ecdysozoa</taxon>
        <taxon>Arthropoda</taxon>
        <taxon>Hexapoda</taxon>
        <taxon>Insecta</taxon>
        <taxon>Pterygota</taxon>
        <taxon>Neoptera</taxon>
        <taxon>Polyneoptera</taxon>
        <taxon>Phasmatodea</taxon>
        <taxon>Timematodea</taxon>
        <taxon>Timematoidea</taxon>
        <taxon>Timematidae</taxon>
        <taxon>Timema</taxon>
    </lineage>
</organism>
<evidence type="ECO:0000313" key="1">
    <source>
        <dbReference type="EMBL" id="CAD7450434.1"/>
    </source>
</evidence>
<reference evidence="1" key="1">
    <citation type="submission" date="2020-11" db="EMBL/GenBank/DDBJ databases">
        <authorList>
            <person name="Tran Van P."/>
        </authorList>
    </citation>
    <scope>NUCLEOTIDE SEQUENCE</scope>
</reference>